<dbReference type="EMBL" id="UFSZ01000001">
    <property type="protein sequence ID" value="SUV17300.1"/>
    <property type="molecule type" value="Genomic_DNA"/>
</dbReference>
<reference evidence="10 12" key="2">
    <citation type="submission" date="2018-06" db="EMBL/GenBank/DDBJ databases">
        <authorList>
            <consortium name="Pathogen Informatics"/>
            <person name="Doyle S."/>
        </authorList>
    </citation>
    <scope>NUCLEOTIDE SEQUENCE [LARGE SCALE GENOMIC DNA]</scope>
    <source>
        <strain evidence="10 12">NCTC10338</strain>
    </source>
</reference>
<proteinExistence type="inferred from homology"/>
<feature type="domain" description="ABC transmembrane type-1" evidence="8">
    <location>
        <begin position="96"/>
        <end position="303"/>
    </location>
</feature>
<reference evidence="9 11" key="1">
    <citation type="submission" date="2017-03" db="EMBL/GenBank/DDBJ databases">
        <title>The whole genome sequencing and assembly of Lysinibacillus sphaericus DSM 28T strain.</title>
        <authorList>
            <person name="Lee Y.-J."/>
            <person name="Yi H."/>
            <person name="Bahn Y.-S."/>
            <person name="Kim J.F."/>
            <person name="Lee D.-W."/>
        </authorList>
    </citation>
    <scope>NUCLEOTIDE SEQUENCE [LARGE SCALE GENOMIC DNA]</scope>
    <source>
        <strain evidence="9 11">DSM 28</strain>
    </source>
</reference>
<dbReference type="Pfam" id="PF19300">
    <property type="entry name" value="BPD_transp_1_N"/>
    <property type="match status" value="1"/>
</dbReference>
<dbReference type="SUPFAM" id="SSF161098">
    <property type="entry name" value="MetI-like"/>
    <property type="match status" value="1"/>
</dbReference>
<feature type="transmembrane region" description="Helical" evidence="7">
    <location>
        <begin position="176"/>
        <end position="197"/>
    </location>
</feature>
<evidence type="ECO:0000313" key="9">
    <source>
        <dbReference type="EMBL" id="AVK96862.1"/>
    </source>
</evidence>
<organism evidence="9 11">
    <name type="scientific">Lysinibacillus sphaericus</name>
    <name type="common">Bacillus sphaericus</name>
    <dbReference type="NCBI Taxonomy" id="1421"/>
    <lineage>
        <taxon>Bacteria</taxon>
        <taxon>Bacillati</taxon>
        <taxon>Bacillota</taxon>
        <taxon>Bacilli</taxon>
        <taxon>Bacillales</taxon>
        <taxon>Bacillaceae</taxon>
        <taxon>Lysinibacillus</taxon>
    </lineage>
</organism>
<keyword evidence="6 7" id="KW-0472">Membrane</keyword>
<dbReference type="InterPro" id="IPR000515">
    <property type="entry name" value="MetI-like"/>
</dbReference>
<dbReference type="GeneID" id="48276849"/>
<keyword evidence="4 7" id="KW-0812">Transmembrane</keyword>
<accession>A0A2S0K0E3</accession>
<dbReference type="AlphaFoldDB" id="A0A2S0K0E3"/>
<feature type="transmembrane region" description="Helical" evidence="7">
    <location>
        <begin position="238"/>
        <end position="264"/>
    </location>
</feature>
<dbReference type="Proteomes" id="UP000238825">
    <property type="component" value="Chromosome"/>
</dbReference>
<evidence type="ECO:0000313" key="12">
    <source>
        <dbReference type="Proteomes" id="UP000255295"/>
    </source>
</evidence>
<evidence type="ECO:0000256" key="7">
    <source>
        <dbReference type="RuleBase" id="RU363032"/>
    </source>
</evidence>
<feature type="transmembrane region" description="Helical" evidence="7">
    <location>
        <begin position="100"/>
        <end position="119"/>
    </location>
</feature>
<evidence type="ECO:0000259" key="8">
    <source>
        <dbReference type="PROSITE" id="PS50928"/>
    </source>
</evidence>
<evidence type="ECO:0000256" key="3">
    <source>
        <dbReference type="ARBA" id="ARBA00022475"/>
    </source>
</evidence>
<dbReference type="GO" id="GO:0005886">
    <property type="term" value="C:plasma membrane"/>
    <property type="evidence" value="ECO:0007669"/>
    <property type="project" value="UniProtKB-SubCell"/>
</dbReference>
<keyword evidence="5 7" id="KW-1133">Transmembrane helix</keyword>
<feature type="transmembrane region" description="Helical" evidence="7">
    <location>
        <begin position="9"/>
        <end position="30"/>
    </location>
</feature>
<comment type="subcellular location">
    <subcellularLocation>
        <location evidence="1 7">Cell membrane</location>
        <topology evidence="1 7">Multi-pass membrane protein</topology>
    </subcellularLocation>
</comment>
<dbReference type="GO" id="GO:0055085">
    <property type="term" value="P:transmembrane transport"/>
    <property type="evidence" value="ECO:0007669"/>
    <property type="project" value="InterPro"/>
</dbReference>
<dbReference type="EMBL" id="CP019980">
    <property type="protein sequence ID" value="AVK96862.1"/>
    <property type="molecule type" value="Genomic_DNA"/>
</dbReference>
<dbReference type="InterPro" id="IPR035906">
    <property type="entry name" value="MetI-like_sf"/>
</dbReference>
<dbReference type="RefSeq" id="WP_024361615.1">
    <property type="nucleotide sequence ID" value="NZ_BJNS01000010.1"/>
</dbReference>
<dbReference type="PANTHER" id="PTHR43163:SF6">
    <property type="entry name" value="DIPEPTIDE TRANSPORT SYSTEM PERMEASE PROTEIN DPPB-RELATED"/>
    <property type="match status" value="1"/>
</dbReference>
<evidence type="ECO:0000256" key="6">
    <source>
        <dbReference type="ARBA" id="ARBA00023136"/>
    </source>
</evidence>
<protein>
    <submittedName>
        <fullName evidence="10">Oligopeptide ABC transporter permease</fullName>
    </submittedName>
    <submittedName>
        <fullName evidence="9">Peptide permease</fullName>
    </submittedName>
</protein>
<feature type="transmembrane region" description="Helical" evidence="7">
    <location>
        <begin position="284"/>
        <end position="310"/>
    </location>
</feature>
<name>A0A2S0K0E3_LYSSH</name>
<sequence>MIGYILRRLLIAIPVLFGVSVINFIIMRMAPGNPVDMLVSPKLPDAAREAKMIELGLNDPAYIQYWHWLKNLVLNGDLGYSMITYEPVTELIASRMGPTVILMGTALVLGLMIAIPIGIYSATKQYSKLDYTFVTGSFLGISIPNFFFALLLVYIFSIQLNWLPSGGMKELGSEGSLGSLIWHMILPVTVLVANVAGRNIRYVRSGMLEIMGQDFLRTARAKGVKELFVVNKHALRNALIPIVTIVGLEVSILFGGAVVIEQIFSWPGIGQLTLSSIMSRDYSTIMGLNLVAAFVVIAANILTDIVYAFVDPRIRKSYVGGGKR</sequence>
<evidence type="ECO:0000256" key="2">
    <source>
        <dbReference type="ARBA" id="ARBA00022448"/>
    </source>
</evidence>
<gene>
    <name evidence="10" type="primary">appB_2</name>
    <name evidence="9" type="ORF">LS41612_11630</name>
    <name evidence="10" type="ORF">NCTC10338_02397</name>
</gene>
<evidence type="ECO:0000256" key="5">
    <source>
        <dbReference type="ARBA" id="ARBA00022989"/>
    </source>
</evidence>
<evidence type="ECO:0000313" key="11">
    <source>
        <dbReference type="Proteomes" id="UP000238825"/>
    </source>
</evidence>
<feature type="transmembrane region" description="Helical" evidence="7">
    <location>
        <begin position="131"/>
        <end position="156"/>
    </location>
</feature>
<comment type="similarity">
    <text evidence="7">Belongs to the binding-protein-dependent transport system permease family.</text>
</comment>
<keyword evidence="3" id="KW-1003">Cell membrane</keyword>
<evidence type="ECO:0000313" key="10">
    <source>
        <dbReference type="EMBL" id="SUV17300.1"/>
    </source>
</evidence>
<dbReference type="PANTHER" id="PTHR43163">
    <property type="entry name" value="DIPEPTIDE TRANSPORT SYSTEM PERMEASE PROTEIN DPPB-RELATED"/>
    <property type="match status" value="1"/>
</dbReference>
<dbReference type="Proteomes" id="UP000255295">
    <property type="component" value="Unassembled WGS sequence"/>
</dbReference>
<dbReference type="Gene3D" id="1.10.3720.10">
    <property type="entry name" value="MetI-like"/>
    <property type="match status" value="1"/>
</dbReference>
<dbReference type="Pfam" id="PF00528">
    <property type="entry name" value="BPD_transp_1"/>
    <property type="match status" value="1"/>
</dbReference>
<keyword evidence="2 7" id="KW-0813">Transport</keyword>
<evidence type="ECO:0000256" key="1">
    <source>
        <dbReference type="ARBA" id="ARBA00004651"/>
    </source>
</evidence>
<dbReference type="CDD" id="cd06261">
    <property type="entry name" value="TM_PBP2"/>
    <property type="match status" value="1"/>
</dbReference>
<dbReference type="PROSITE" id="PS50928">
    <property type="entry name" value="ABC_TM1"/>
    <property type="match status" value="1"/>
</dbReference>
<evidence type="ECO:0000256" key="4">
    <source>
        <dbReference type="ARBA" id="ARBA00022692"/>
    </source>
</evidence>
<dbReference type="InterPro" id="IPR045621">
    <property type="entry name" value="BPD_transp_1_N"/>
</dbReference>